<dbReference type="Proteomes" id="UP000245638">
    <property type="component" value="Unassembled WGS sequence"/>
</dbReference>
<name>A0A2T9X1Q5_9CREN</name>
<evidence type="ECO:0000313" key="1">
    <source>
        <dbReference type="EMBL" id="PVU73992.1"/>
    </source>
</evidence>
<comment type="caution">
    <text evidence="1">The sequence shown here is derived from an EMBL/GenBank/DDBJ whole genome shotgun (WGS) entry which is preliminary data.</text>
</comment>
<dbReference type="SUPFAM" id="SSF52141">
    <property type="entry name" value="Uracil-DNA glycosylase-like"/>
    <property type="match status" value="1"/>
</dbReference>
<dbReference type="InterPro" id="IPR036895">
    <property type="entry name" value="Uracil-DNA_glycosylase-like_sf"/>
</dbReference>
<reference evidence="1 2" key="1">
    <citation type="journal article" date="2015" name="Appl. Environ. Microbiol.">
        <title>Nanoarchaeota, Their Sulfolobales Host, and Nanoarchaeota Virus Distribution across Yellowstone National Park Hot Springs.</title>
        <authorList>
            <person name="Munson-McGee J.H."/>
            <person name="Field E.K."/>
            <person name="Bateson M."/>
            <person name="Rooney C."/>
            <person name="Stepanauskas R."/>
            <person name="Young M.J."/>
        </authorList>
    </citation>
    <scope>NUCLEOTIDE SEQUENCE [LARGE SCALE GENOMIC DNA]</scope>
    <source>
        <strain evidence="1">SCGC AC-742_N10</strain>
    </source>
</reference>
<dbReference type="EMBL" id="QEFD01000235">
    <property type="protein sequence ID" value="PVU73992.1"/>
    <property type="molecule type" value="Genomic_DNA"/>
</dbReference>
<proteinExistence type="predicted"/>
<sequence>SPSMMTEEEKNEFVDLLSIMLRKISFQHKRIVAVLPKHHYNIVSRASEKVGIKIEIHPYGRLSFKTISDVLKSL</sequence>
<accession>A0A2T9X1Q5</accession>
<feature type="non-terminal residue" evidence="1">
    <location>
        <position position="1"/>
    </location>
</feature>
<gene>
    <name evidence="1" type="ORF">DDW13_09060</name>
</gene>
<evidence type="ECO:0000313" key="2">
    <source>
        <dbReference type="Proteomes" id="UP000245638"/>
    </source>
</evidence>
<protein>
    <submittedName>
        <fullName evidence="1">Uncharacterized protein</fullName>
    </submittedName>
</protein>
<organism evidence="1 2">
    <name type="scientific">Acidianus hospitalis</name>
    <dbReference type="NCBI Taxonomy" id="563177"/>
    <lineage>
        <taxon>Archaea</taxon>
        <taxon>Thermoproteota</taxon>
        <taxon>Thermoprotei</taxon>
        <taxon>Sulfolobales</taxon>
        <taxon>Sulfolobaceae</taxon>
        <taxon>Acidianus</taxon>
    </lineage>
</organism>
<dbReference type="AlphaFoldDB" id="A0A2T9X1Q5"/>